<keyword evidence="2" id="KW-1185">Reference proteome</keyword>
<sequence length="65" mass="7257">MTPEATLSAFAALADPDSRTYNDKKITQGKHHAQALLCLARRRTDILFAMLRDETFYESRSVAAA</sequence>
<evidence type="ECO:0000313" key="1">
    <source>
        <dbReference type="EMBL" id="SEG85493.1"/>
    </source>
</evidence>
<organism evidence="1 2">
    <name type="scientific">Actinacidiphila yanglinensis</name>
    <dbReference type="NCBI Taxonomy" id="310779"/>
    <lineage>
        <taxon>Bacteria</taxon>
        <taxon>Bacillati</taxon>
        <taxon>Actinomycetota</taxon>
        <taxon>Actinomycetes</taxon>
        <taxon>Kitasatosporales</taxon>
        <taxon>Streptomycetaceae</taxon>
        <taxon>Actinacidiphila</taxon>
    </lineage>
</organism>
<name>A0A1H6DKX4_9ACTN</name>
<evidence type="ECO:0008006" key="3">
    <source>
        <dbReference type="Google" id="ProtNLM"/>
    </source>
</evidence>
<proteinExistence type="predicted"/>
<dbReference type="EMBL" id="FNVU01000016">
    <property type="protein sequence ID" value="SEG85493.1"/>
    <property type="molecule type" value="Genomic_DNA"/>
</dbReference>
<dbReference type="AlphaFoldDB" id="A0A1H6DKX4"/>
<gene>
    <name evidence="1" type="ORF">SAMN05216223_11677</name>
</gene>
<reference evidence="1 2" key="1">
    <citation type="submission" date="2016-10" db="EMBL/GenBank/DDBJ databases">
        <authorList>
            <person name="de Groot N.N."/>
        </authorList>
    </citation>
    <scope>NUCLEOTIDE SEQUENCE [LARGE SCALE GENOMIC DNA]</scope>
    <source>
        <strain evidence="1 2">CGMCC 4.2023</strain>
    </source>
</reference>
<protein>
    <recommendedName>
        <fullName evidence="3">Transposase IS116/IS110/IS902 family protein</fullName>
    </recommendedName>
</protein>
<dbReference type="Proteomes" id="UP000236754">
    <property type="component" value="Unassembled WGS sequence"/>
</dbReference>
<evidence type="ECO:0000313" key="2">
    <source>
        <dbReference type="Proteomes" id="UP000236754"/>
    </source>
</evidence>
<accession>A0A1H6DKX4</accession>